<keyword evidence="6 12" id="KW-0812">Transmembrane</keyword>
<dbReference type="OrthoDB" id="9807042at2"/>
<dbReference type="PANTHER" id="PTHR30365">
    <property type="entry name" value="CYTOCHROME D UBIQUINOL OXIDASE"/>
    <property type="match status" value="1"/>
</dbReference>
<sequence>MAAVDLARLEFAITVVFHYLLVALTLGLVVLVAVAHTRWVRTGDPVYERMTRFWGLLYLVNYAVGIGAGLAMEFQLGMNWAGLENATSGVFGAPLAVETVVAFFVESTFLALWIFGWRALPQRLHLACVWVVVAAAYLSAIWALFANGFLNHPVGYARRGDVLELTDVGALLTNPNAWIAIGHIAGAAITTGGFFVLGVTAVLKRRDRVDREFQRRSFRIGAHAACWGAVVTAAVGALQLEAVVKAQPVKFAAFTGSAEKLDEYAAALAARFGQVDLPPAGLVRGCALAMMVIGVVALVVGVWALLATRRDRILSARVLPALLVPFLALPFLANTAGWVFREVGRQPYTVYELLSTRQALTPSLTTADLTVSLVALAGVVLVLLVLDWWLLARLARRGPDAPNDLWTSADAVLV</sequence>
<evidence type="ECO:0000256" key="12">
    <source>
        <dbReference type="SAM" id="Phobius"/>
    </source>
</evidence>
<protein>
    <submittedName>
        <fullName evidence="13">Cytochrome d ubiquinol oxidase subunit I</fullName>
    </submittedName>
</protein>
<dbReference type="AlphaFoldDB" id="A0A2S6GF55"/>
<keyword evidence="5" id="KW-0349">Heme</keyword>
<reference evidence="13 14" key="1">
    <citation type="submission" date="2018-02" db="EMBL/GenBank/DDBJ databases">
        <title>Genomic Encyclopedia of Archaeal and Bacterial Type Strains, Phase II (KMG-II): from individual species to whole genera.</title>
        <authorList>
            <person name="Goeker M."/>
        </authorList>
    </citation>
    <scope>NUCLEOTIDE SEQUENCE [LARGE SCALE GENOMIC DNA]</scope>
    <source>
        <strain evidence="13 14">YU 961-1</strain>
    </source>
</reference>
<evidence type="ECO:0000256" key="9">
    <source>
        <dbReference type="ARBA" id="ARBA00022989"/>
    </source>
</evidence>
<dbReference type="GO" id="GO:0070069">
    <property type="term" value="C:cytochrome complex"/>
    <property type="evidence" value="ECO:0007669"/>
    <property type="project" value="InterPro"/>
</dbReference>
<dbReference type="GO" id="GO:0046872">
    <property type="term" value="F:metal ion binding"/>
    <property type="evidence" value="ECO:0007669"/>
    <property type="project" value="UniProtKB-KW"/>
</dbReference>
<evidence type="ECO:0000256" key="1">
    <source>
        <dbReference type="ARBA" id="ARBA00004651"/>
    </source>
</evidence>
<evidence type="ECO:0000256" key="3">
    <source>
        <dbReference type="ARBA" id="ARBA00022448"/>
    </source>
</evidence>
<keyword evidence="7" id="KW-0479">Metal-binding</keyword>
<keyword evidence="3" id="KW-0813">Transport</keyword>
<keyword evidence="11 12" id="KW-0472">Membrane</keyword>
<feature type="transmembrane region" description="Helical" evidence="12">
    <location>
        <begin position="56"/>
        <end position="76"/>
    </location>
</feature>
<evidence type="ECO:0000313" key="14">
    <source>
        <dbReference type="Proteomes" id="UP000239203"/>
    </source>
</evidence>
<name>A0A2S6GF55_9PSEU</name>
<dbReference type="Proteomes" id="UP000239203">
    <property type="component" value="Unassembled WGS sequence"/>
</dbReference>
<evidence type="ECO:0000256" key="5">
    <source>
        <dbReference type="ARBA" id="ARBA00022617"/>
    </source>
</evidence>
<evidence type="ECO:0000256" key="8">
    <source>
        <dbReference type="ARBA" id="ARBA00022982"/>
    </source>
</evidence>
<evidence type="ECO:0000256" key="10">
    <source>
        <dbReference type="ARBA" id="ARBA00023004"/>
    </source>
</evidence>
<evidence type="ECO:0000256" key="6">
    <source>
        <dbReference type="ARBA" id="ARBA00022692"/>
    </source>
</evidence>
<dbReference type="GO" id="GO:0020037">
    <property type="term" value="F:heme binding"/>
    <property type="evidence" value="ECO:0007669"/>
    <property type="project" value="TreeGrafter"/>
</dbReference>
<evidence type="ECO:0000256" key="4">
    <source>
        <dbReference type="ARBA" id="ARBA00022475"/>
    </source>
</evidence>
<feature type="transmembrane region" description="Helical" evidence="12">
    <location>
        <begin position="318"/>
        <end position="340"/>
    </location>
</feature>
<keyword evidence="14" id="KW-1185">Reference proteome</keyword>
<evidence type="ECO:0000256" key="2">
    <source>
        <dbReference type="ARBA" id="ARBA00009819"/>
    </source>
</evidence>
<dbReference type="GO" id="GO:0019646">
    <property type="term" value="P:aerobic electron transport chain"/>
    <property type="evidence" value="ECO:0007669"/>
    <property type="project" value="InterPro"/>
</dbReference>
<keyword evidence="8" id="KW-0249">Electron transport</keyword>
<feature type="transmembrane region" description="Helical" evidence="12">
    <location>
        <begin position="369"/>
        <end position="391"/>
    </location>
</feature>
<dbReference type="PIRSF" id="PIRSF006446">
    <property type="entry name" value="Cyt_quinol_oxidase_1"/>
    <property type="match status" value="1"/>
</dbReference>
<dbReference type="GO" id="GO:0005886">
    <property type="term" value="C:plasma membrane"/>
    <property type="evidence" value="ECO:0007669"/>
    <property type="project" value="UniProtKB-SubCell"/>
</dbReference>
<keyword evidence="4" id="KW-1003">Cell membrane</keyword>
<dbReference type="InterPro" id="IPR002585">
    <property type="entry name" value="Cyt-d_ubiquinol_oxidase_su_1"/>
</dbReference>
<dbReference type="Pfam" id="PF01654">
    <property type="entry name" value="Cyt_bd_oxida_I"/>
    <property type="match status" value="2"/>
</dbReference>
<keyword evidence="10" id="KW-0408">Iron</keyword>
<gene>
    <name evidence="13" type="ORF">CLV40_12497</name>
</gene>
<evidence type="ECO:0000313" key="13">
    <source>
        <dbReference type="EMBL" id="PPK63853.1"/>
    </source>
</evidence>
<comment type="similarity">
    <text evidence="2">Belongs to the cytochrome ubiquinol oxidase subunit 1 family.</text>
</comment>
<comment type="subcellular location">
    <subcellularLocation>
        <location evidence="1">Cell membrane</location>
        <topology evidence="1">Multi-pass membrane protein</topology>
    </subcellularLocation>
</comment>
<dbReference type="RefSeq" id="WP_104482464.1">
    <property type="nucleotide sequence ID" value="NZ_CP154825.1"/>
</dbReference>
<feature type="transmembrane region" description="Helical" evidence="12">
    <location>
        <begin position="124"/>
        <end position="145"/>
    </location>
</feature>
<proteinExistence type="inferred from homology"/>
<organism evidence="13 14">
    <name type="scientific">Actinokineospora auranticolor</name>
    <dbReference type="NCBI Taxonomy" id="155976"/>
    <lineage>
        <taxon>Bacteria</taxon>
        <taxon>Bacillati</taxon>
        <taxon>Actinomycetota</taxon>
        <taxon>Actinomycetes</taxon>
        <taxon>Pseudonocardiales</taxon>
        <taxon>Pseudonocardiaceae</taxon>
        <taxon>Actinokineospora</taxon>
    </lineage>
</organism>
<dbReference type="PANTHER" id="PTHR30365:SF15">
    <property type="entry name" value="CYTOCHROME BD UBIQUINOL OXIDASE SUBUNIT 1"/>
    <property type="match status" value="1"/>
</dbReference>
<feature type="transmembrane region" description="Helical" evidence="12">
    <location>
        <begin position="224"/>
        <end position="244"/>
    </location>
</feature>
<evidence type="ECO:0000256" key="11">
    <source>
        <dbReference type="ARBA" id="ARBA00023136"/>
    </source>
</evidence>
<comment type="caution">
    <text evidence="13">The sequence shown here is derived from an EMBL/GenBank/DDBJ whole genome shotgun (WGS) entry which is preliminary data.</text>
</comment>
<accession>A0A2S6GF55</accession>
<feature type="transmembrane region" description="Helical" evidence="12">
    <location>
        <begin position="12"/>
        <end position="35"/>
    </location>
</feature>
<dbReference type="GO" id="GO:0016682">
    <property type="term" value="F:oxidoreductase activity, acting on diphenols and related substances as donors, oxygen as acceptor"/>
    <property type="evidence" value="ECO:0007669"/>
    <property type="project" value="TreeGrafter"/>
</dbReference>
<feature type="transmembrane region" description="Helical" evidence="12">
    <location>
        <begin position="96"/>
        <end position="117"/>
    </location>
</feature>
<dbReference type="EMBL" id="PTIX01000024">
    <property type="protein sequence ID" value="PPK63853.1"/>
    <property type="molecule type" value="Genomic_DNA"/>
</dbReference>
<keyword evidence="9 12" id="KW-1133">Transmembrane helix</keyword>
<feature type="transmembrane region" description="Helical" evidence="12">
    <location>
        <begin position="282"/>
        <end position="306"/>
    </location>
</feature>
<evidence type="ECO:0000256" key="7">
    <source>
        <dbReference type="ARBA" id="ARBA00022723"/>
    </source>
</evidence>
<feature type="transmembrane region" description="Helical" evidence="12">
    <location>
        <begin position="177"/>
        <end position="203"/>
    </location>
</feature>
<dbReference type="GO" id="GO:0009055">
    <property type="term" value="F:electron transfer activity"/>
    <property type="evidence" value="ECO:0007669"/>
    <property type="project" value="InterPro"/>
</dbReference>